<dbReference type="PROSITE" id="PS51257">
    <property type="entry name" value="PROKAR_LIPOPROTEIN"/>
    <property type="match status" value="1"/>
</dbReference>
<dbReference type="SUPFAM" id="SSF51126">
    <property type="entry name" value="Pectin lyase-like"/>
    <property type="match status" value="1"/>
</dbReference>
<dbReference type="InterPro" id="IPR009056">
    <property type="entry name" value="Cyt_c-like_dom"/>
</dbReference>
<keyword evidence="6" id="KW-1185">Reference proteome</keyword>
<evidence type="ECO:0000256" key="1">
    <source>
        <dbReference type="ARBA" id="ARBA00022723"/>
    </source>
</evidence>
<proteinExistence type="predicted"/>
<evidence type="ECO:0000259" key="4">
    <source>
        <dbReference type="PROSITE" id="PS51007"/>
    </source>
</evidence>
<reference evidence="5 6" key="1">
    <citation type="submission" date="2018-10" db="EMBL/GenBank/DDBJ databases">
        <authorList>
            <person name="Chen W.-M."/>
        </authorList>
    </citation>
    <scope>NUCLEOTIDE SEQUENCE [LARGE SCALE GENOMIC DNA]</scope>
    <source>
        <strain evidence="5 6">THS-13</strain>
    </source>
</reference>
<sequence length="1019" mass="108208">MLHPGIRVAPRQLLIAGLAVLLVACGGSKPSDGGNPDTPPPSAVGRTFLIKPGATATNDMIGAMIQAAPGDVIEFGCGYFELTSSLQLTNTEDVLVKGCGKDKTVLSFKGSNSPEGVLAVNVHGFTVQDLTVLDTGGNGFELRGVDHGTLRRVRAMWSSGGGRQSADPITDKNYAERLNVACTDPASQDPSVPENFLGDTTSPDYTVSKLSGRYGIYPVASENILVEDSESIGASDAGIYVGQTNNAIIKNSRAAFNVFGFEIENVQGGEYANNIAECNTGGFLIYDLDGLRQYGERSRMYGNISRNNNTYNFTSGGIVGSVPVGTGMLTLAYDRIDIFENTFENNNTGGIIHASYELFPEGAGRPDEKRIDFYTEGVRIFRNKFINNGNKLRLPSSTDLAGGDVARILPTLVGLKTLAGCLLPQGLTTCLAAGGPNFRGAHIVWDGLLDSYDADCPYPVAANGDPVPKDANGKPILTNEVPNPSCHYNAYKFDTSKPAAPRITPDWYASCIDDDNEFSSDSLRYSNFHGTKGLEAVLAVATADFSNPVSLLTNLLKVNPLAVLQFAADLDDSPHQCKKTYGKELPLLPAVTIPPFVRSGDYDPAPSEALVAKLCGAAVGNGQVNFEAAGVNCPTLDQYHLFADAQDPTSTPNGGGVPYSLNSKLFSDYAVKYRVAYLPPGTKAVYRDAAGDGANATIVFPAGTIIAKTFSFADDSKGTETPVETRLLIKRVNSKGAARWDGVPYIWSTDATTGKRVAKLAMGGGSASVSWDHVDVDSGVKHTGSTASYLIPHANQCLSCHSREDSEPGAAPIGPKVRFMNKPYAPESKKVSGQSQHEVAGKNQLAYWCSKGLMAGCPSDLGVDNIKQIATKLERVPTYNKPGDSGFAANSGQDIEARARAWLEVNCQHCHNVKGFAASTGFYLDSLRPVDGTYGICKQPTATGQEGKGGRTVDFHPGNSADSIVEHRIGPTATTPAARMPPLARSVVDEEGHALVKQWIDTVLVADESKYPGSTSCAQ</sequence>
<evidence type="ECO:0000256" key="2">
    <source>
        <dbReference type="ARBA" id="ARBA00023004"/>
    </source>
</evidence>
<dbReference type="Pfam" id="PF13229">
    <property type="entry name" value="Beta_helix"/>
    <property type="match status" value="1"/>
</dbReference>
<evidence type="ECO:0000313" key="5">
    <source>
        <dbReference type="EMBL" id="ROH93111.1"/>
    </source>
</evidence>
<evidence type="ECO:0000256" key="3">
    <source>
        <dbReference type="PROSITE-ProRule" id="PRU00433"/>
    </source>
</evidence>
<comment type="caution">
    <text evidence="5">The sequence shown here is derived from an EMBL/GenBank/DDBJ whole genome shotgun (WGS) entry which is preliminary data.</text>
</comment>
<gene>
    <name evidence="5" type="ORF">ED208_00825</name>
</gene>
<dbReference type="AlphaFoldDB" id="A0A3N0VK87"/>
<dbReference type="InParanoid" id="A0A3N0VK87"/>
<dbReference type="EMBL" id="RJVO01000001">
    <property type="protein sequence ID" value="ROH93111.1"/>
    <property type="molecule type" value="Genomic_DNA"/>
</dbReference>
<name>A0A3N0VK87_9GAMM</name>
<dbReference type="InterPro" id="IPR022442">
    <property type="entry name" value="SO_2930-like_dom"/>
</dbReference>
<dbReference type="RefSeq" id="WP_123209963.1">
    <property type="nucleotide sequence ID" value="NZ_RJVO01000001.1"/>
</dbReference>
<protein>
    <recommendedName>
        <fullName evidence="4">Cytochrome c domain-containing protein</fullName>
    </recommendedName>
</protein>
<accession>A0A3N0VK87</accession>
<dbReference type="Gene3D" id="2.160.20.10">
    <property type="entry name" value="Single-stranded right-handed beta-helix, Pectin lyase-like"/>
    <property type="match status" value="1"/>
</dbReference>
<dbReference type="InterPro" id="IPR039448">
    <property type="entry name" value="Beta_helix"/>
</dbReference>
<keyword evidence="1 3" id="KW-0479">Metal-binding</keyword>
<feature type="domain" description="Cytochrome c" evidence="4">
    <location>
        <begin position="749"/>
        <end position="877"/>
    </location>
</feature>
<keyword evidence="3" id="KW-0349">Heme</keyword>
<evidence type="ECO:0000313" key="6">
    <source>
        <dbReference type="Proteomes" id="UP000282106"/>
    </source>
</evidence>
<dbReference type="SMART" id="SM00710">
    <property type="entry name" value="PbH1"/>
    <property type="match status" value="5"/>
</dbReference>
<dbReference type="GO" id="GO:0020037">
    <property type="term" value="F:heme binding"/>
    <property type="evidence" value="ECO:0007669"/>
    <property type="project" value="InterPro"/>
</dbReference>
<dbReference type="NCBIfam" id="TIGR03805">
    <property type="entry name" value="beta_helix_1"/>
    <property type="match status" value="1"/>
</dbReference>
<dbReference type="InterPro" id="IPR011050">
    <property type="entry name" value="Pectin_lyase_fold/virulence"/>
</dbReference>
<dbReference type="GO" id="GO:0009055">
    <property type="term" value="F:electron transfer activity"/>
    <property type="evidence" value="ECO:0007669"/>
    <property type="project" value="InterPro"/>
</dbReference>
<organism evidence="5 6">
    <name type="scientific">Stagnimonas aquatica</name>
    <dbReference type="NCBI Taxonomy" id="2689987"/>
    <lineage>
        <taxon>Bacteria</taxon>
        <taxon>Pseudomonadati</taxon>
        <taxon>Pseudomonadota</taxon>
        <taxon>Gammaproteobacteria</taxon>
        <taxon>Nevskiales</taxon>
        <taxon>Nevskiaceae</taxon>
        <taxon>Stagnimonas</taxon>
    </lineage>
</organism>
<dbReference type="Proteomes" id="UP000282106">
    <property type="component" value="Unassembled WGS sequence"/>
</dbReference>
<dbReference type="PROSITE" id="PS51007">
    <property type="entry name" value="CYTC"/>
    <property type="match status" value="1"/>
</dbReference>
<dbReference type="InterPro" id="IPR012334">
    <property type="entry name" value="Pectin_lyas_fold"/>
</dbReference>
<dbReference type="GO" id="GO:0046872">
    <property type="term" value="F:metal ion binding"/>
    <property type="evidence" value="ECO:0007669"/>
    <property type="project" value="UniProtKB-KW"/>
</dbReference>
<dbReference type="InterPro" id="IPR006626">
    <property type="entry name" value="PbH1"/>
</dbReference>
<keyword evidence="2 3" id="KW-0408">Iron</keyword>